<evidence type="ECO:0000256" key="2">
    <source>
        <dbReference type="ARBA" id="ARBA00011955"/>
    </source>
</evidence>
<protein>
    <recommendedName>
        <fullName evidence="3 11">FAD:protein FMN transferase</fullName>
        <ecNumber evidence="2 11">2.7.1.180</ecNumber>
    </recommendedName>
    <alternativeName>
        <fullName evidence="9 11">Flavin transferase</fullName>
    </alternativeName>
</protein>
<dbReference type="PANTHER" id="PTHR30040">
    <property type="entry name" value="THIAMINE BIOSYNTHESIS LIPOPROTEIN APBE"/>
    <property type="match status" value="1"/>
</dbReference>
<dbReference type="GO" id="GO:0016740">
    <property type="term" value="F:transferase activity"/>
    <property type="evidence" value="ECO:0007669"/>
    <property type="project" value="UniProtKB-KW"/>
</dbReference>
<evidence type="ECO:0000256" key="3">
    <source>
        <dbReference type="ARBA" id="ARBA00016337"/>
    </source>
</evidence>
<dbReference type="EMBL" id="JAXOJX010000028">
    <property type="protein sequence ID" value="MDZ5458347.1"/>
    <property type="molecule type" value="Genomic_DNA"/>
</dbReference>
<dbReference type="EC" id="2.7.1.180" evidence="2 11"/>
<feature type="signal peptide" evidence="12">
    <location>
        <begin position="1"/>
        <end position="24"/>
    </location>
</feature>
<reference evidence="13 14" key="1">
    <citation type="submission" date="2023-11" db="EMBL/GenBank/DDBJ databases">
        <title>Draft genome of Azohydromonas lata strain H1 (DSM1123), a polyhydroxyalkanoate producer.</title>
        <authorList>
            <person name="Traversa D."/>
            <person name="D'Addabbo P."/>
            <person name="Pazzani C."/>
            <person name="Manzari C."/>
            <person name="Chiara M."/>
            <person name="Scrascia M."/>
        </authorList>
    </citation>
    <scope>NUCLEOTIDE SEQUENCE [LARGE SCALE GENOMIC DNA]</scope>
    <source>
        <strain evidence="13 14">H1</strain>
    </source>
</reference>
<evidence type="ECO:0000256" key="7">
    <source>
        <dbReference type="ARBA" id="ARBA00022827"/>
    </source>
</evidence>
<evidence type="ECO:0000313" key="14">
    <source>
        <dbReference type="Proteomes" id="UP001293718"/>
    </source>
</evidence>
<keyword evidence="6 11" id="KW-0479">Metal-binding</keyword>
<comment type="cofactor">
    <cofactor evidence="1">
        <name>Mg(2+)</name>
        <dbReference type="ChEBI" id="CHEBI:18420"/>
    </cofactor>
</comment>
<evidence type="ECO:0000256" key="8">
    <source>
        <dbReference type="ARBA" id="ARBA00022842"/>
    </source>
</evidence>
<evidence type="ECO:0000256" key="11">
    <source>
        <dbReference type="PIRNR" id="PIRNR006268"/>
    </source>
</evidence>
<gene>
    <name evidence="13" type="ORF">SM757_17365</name>
</gene>
<evidence type="ECO:0000256" key="4">
    <source>
        <dbReference type="ARBA" id="ARBA00022630"/>
    </source>
</evidence>
<feature type="chain" id="PRO_5045175755" description="FAD:protein FMN transferase" evidence="12">
    <location>
        <begin position="25"/>
        <end position="332"/>
    </location>
</feature>
<evidence type="ECO:0000256" key="10">
    <source>
        <dbReference type="ARBA" id="ARBA00048540"/>
    </source>
</evidence>
<keyword evidence="7 11" id="KW-0274">FAD</keyword>
<dbReference type="InterPro" id="IPR024932">
    <property type="entry name" value="ApbE"/>
</dbReference>
<dbReference type="PIRSF" id="PIRSF006268">
    <property type="entry name" value="ApbE"/>
    <property type="match status" value="1"/>
</dbReference>
<keyword evidence="12" id="KW-0732">Signal</keyword>
<evidence type="ECO:0000313" key="13">
    <source>
        <dbReference type="EMBL" id="MDZ5458347.1"/>
    </source>
</evidence>
<dbReference type="SUPFAM" id="SSF143631">
    <property type="entry name" value="ApbE-like"/>
    <property type="match status" value="1"/>
</dbReference>
<dbReference type="Gene3D" id="3.10.520.10">
    <property type="entry name" value="ApbE-like domains"/>
    <property type="match status" value="1"/>
</dbReference>
<proteinExistence type="inferred from homology"/>
<comment type="caution">
    <text evidence="13">The sequence shown here is derived from an EMBL/GenBank/DDBJ whole genome shotgun (WGS) entry which is preliminary data.</text>
</comment>
<evidence type="ECO:0000256" key="6">
    <source>
        <dbReference type="ARBA" id="ARBA00022723"/>
    </source>
</evidence>
<comment type="similarity">
    <text evidence="11">Belongs to the ApbE family.</text>
</comment>
<dbReference type="PANTHER" id="PTHR30040:SF2">
    <property type="entry name" value="FAD:PROTEIN FMN TRANSFERASE"/>
    <property type="match status" value="1"/>
</dbReference>
<accession>A0ABU5IH82</accession>
<comment type="catalytic activity">
    <reaction evidence="10 11">
        <text>L-threonyl-[protein] + FAD = FMN-L-threonyl-[protein] + AMP + H(+)</text>
        <dbReference type="Rhea" id="RHEA:36847"/>
        <dbReference type="Rhea" id="RHEA-COMP:11060"/>
        <dbReference type="Rhea" id="RHEA-COMP:11061"/>
        <dbReference type="ChEBI" id="CHEBI:15378"/>
        <dbReference type="ChEBI" id="CHEBI:30013"/>
        <dbReference type="ChEBI" id="CHEBI:57692"/>
        <dbReference type="ChEBI" id="CHEBI:74257"/>
        <dbReference type="ChEBI" id="CHEBI:456215"/>
        <dbReference type="EC" id="2.7.1.180"/>
    </reaction>
</comment>
<dbReference type="Pfam" id="PF02424">
    <property type="entry name" value="ApbE"/>
    <property type="match status" value="1"/>
</dbReference>
<sequence>MKRRVFLQSSLGLGALGGLGPAGAAMPATAPLQWRERSLVGFGTVLSLRVAHAKAAQADQALDAAVRVVRHVEDQMSLFNPDSAVSRLNRDGVLRDPDPDLLQVFQLAQGISARSSGAFDVTVQPLWTVFEAAQRRGTLPSATAVAQARAAVGWRRLQVSPQEIRLGGPGMAVTLNGIAQGFAAGLVRSGLESRGIRHALINTGEWSALGRPEPDRPWLLGIADPHEAQALLGRLAMDGRSVATSSDSETFFSADHRHHHVFDPRTGYSPTGLSSVTVAAPSCALADALTKVMLNAGGQEALRLARAWQVDVLVVDKSGKWQATEGLKLQAA</sequence>
<dbReference type="InterPro" id="IPR006311">
    <property type="entry name" value="TAT_signal"/>
</dbReference>
<evidence type="ECO:0000256" key="9">
    <source>
        <dbReference type="ARBA" id="ARBA00031306"/>
    </source>
</evidence>
<keyword evidence="5 11" id="KW-0808">Transferase</keyword>
<evidence type="ECO:0000256" key="1">
    <source>
        <dbReference type="ARBA" id="ARBA00001946"/>
    </source>
</evidence>
<dbReference type="Proteomes" id="UP001293718">
    <property type="component" value="Unassembled WGS sequence"/>
</dbReference>
<dbReference type="RefSeq" id="WP_322466446.1">
    <property type="nucleotide sequence ID" value="NZ_JAXOJX010000028.1"/>
</dbReference>
<organism evidence="13 14">
    <name type="scientific">Azohydromonas lata</name>
    <dbReference type="NCBI Taxonomy" id="45677"/>
    <lineage>
        <taxon>Bacteria</taxon>
        <taxon>Pseudomonadati</taxon>
        <taxon>Pseudomonadota</taxon>
        <taxon>Betaproteobacteria</taxon>
        <taxon>Burkholderiales</taxon>
        <taxon>Sphaerotilaceae</taxon>
        <taxon>Azohydromonas</taxon>
    </lineage>
</organism>
<keyword evidence="8 11" id="KW-0460">Magnesium</keyword>
<dbReference type="InterPro" id="IPR003374">
    <property type="entry name" value="ApbE-like_sf"/>
</dbReference>
<keyword evidence="4 11" id="KW-0285">Flavoprotein</keyword>
<keyword evidence="14" id="KW-1185">Reference proteome</keyword>
<dbReference type="PROSITE" id="PS51318">
    <property type="entry name" value="TAT"/>
    <property type="match status" value="1"/>
</dbReference>
<name>A0ABU5IH82_9BURK</name>
<evidence type="ECO:0000256" key="12">
    <source>
        <dbReference type="SAM" id="SignalP"/>
    </source>
</evidence>
<evidence type="ECO:0000256" key="5">
    <source>
        <dbReference type="ARBA" id="ARBA00022679"/>
    </source>
</evidence>